<sequence length="91" mass="10352">MEEKYLRKLRRSDLFELLVSQAEKIESLEAKVSDLEKQLEDKTLLIEKAGSIAEASLQINKIFETAQAAADQYLANIERLASESHSEKVEQ</sequence>
<evidence type="ECO:0000313" key="2">
    <source>
        <dbReference type="EMBL" id="SDB02565.1"/>
    </source>
</evidence>
<dbReference type="EMBL" id="FMXP01000002">
    <property type="protein sequence ID" value="SDB02565.1"/>
    <property type="molecule type" value="Genomic_DNA"/>
</dbReference>
<dbReference type="STRING" id="439219.SAMN02910293_00150"/>
<keyword evidence="1" id="KW-0175">Coiled coil</keyword>
<feature type="coiled-coil region" evidence="1">
    <location>
        <begin position="18"/>
        <end position="83"/>
    </location>
</feature>
<keyword evidence="3" id="KW-1185">Reference proteome</keyword>
<dbReference type="Proteomes" id="UP000182508">
    <property type="component" value="Unassembled WGS sequence"/>
</dbReference>
<dbReference type="RefSeq" id="WP_074484941.1">
    <property type="nucleotide sequence ID" value="NZ_FMXP01000002.1"/>
</dbReference>
<protein>
    <recommendedName>
        <fullName evidence="4">DNA repair protein</fullName>
    </recommendedName>
</protein>
<accession>A0A1G6A2F1</accession>
<gene>
    <name evidence="2" type="ORF">SAMN02910293_00150</name>
</gene>
<evidence type="ECO:0000256" key="1">
    <source>
        <dbReference type="SAM" id="Coils"/>
    </source>
</evidence>
<proteinExistence type="predicted"/>
<evidence type="ECO:0000313" key="3">
    <source>
        <dbReference type="Proteomes" id="UP000182508"/>
    </source>
</evidence>
<dbReference type="eggNOG" id="ENOG5033FI6">
    <property type="taxonomic scope" value="Bacteria"/>
</dbReference>
<dbReference type="AlphaFoldDB" id="A0A1G6A2F1"/>
<reference evidence="2 3" key="1">
    <citation type="submission" date="2016-10" db="EMBL/GenBank/DDBJ databases">
        <authorList>
            <person name="de Groot N.N."/>
        </authorList>
    </citation>
    <scope>NUCLEOTIDE SEQUENCE [LARGE SCALE GENOMIC DNA]</scope>
    <source>
        <strain evidence="2 3">A-4</strain>
    </source>
</reference>
<evidence type="ECO:0008006" key="4">
    <source>
        <dbReference type="Google" id="ProtNLM"/>
    </source>
</evidence>
<organism evidence="2 3">
    <name type="scientific">Streptococcus henryi</name>
    <dbReference type="NCBI Taxonomy" id="439219"/>
    <lineage>
        <taxon>Bacteria</taxon>
        <taxon>Bacillati</taxon>
        <taxon>Bacillota</taxon>
        <taxon>Bacilli</taxon>
        <taxon>Lactobacillales</taxon>
        <taxon>Streptococcaceae</taxon>
        <taxon>Streptococcus</taxon>
    </lineage>
</organism>
<name>A0A1G6A2F1_9STRE</name>